<evidence type="ECO:0008006" key="3">
    <source>
        <dbReference type="Google" id="ProtNLM"/>
    </source>
</evidence>
<proteinExistence type="predicted"/>
<comment type="caution">
    <text evidence="1">The sequence shown here is derived from an EMBL/GenBank/DDBJ whole genome shotgun (WGS) entry which is preliminary data.</text>
</comment>
<dbReference type="RefSeq" id="WP_053585159.1">
    <property type="nucleotide sequence ID" value="NZ_LGRV01000007.1"/>
</dbReference>
<dbReference type="Proteomes" id="UP000050668">
    <property type="component" value="Unassembled WGS sequence"/>
</dbReference>
<gene>
    <name evidence="1" type="ORF">AEA09_17105</name>
</gene>
<organism evidence="1 2">
    <name type="scientific">Lysinibacillus contaminans</name>
    <dbReference type="NCBI Taxonomy" id="1293441"/>
    <lineage>
        <taxon>Bacteria</taxon>
        <taxon>Bacillati</taxon>
        <taxon>Bacillota</taxon>
        <taxon>Bacilli</taxon>
        <taxon>Bacillales</taxon>
        <taxon>Bacillaceae</taxon>
        <taxon>Lysinibacillus</taxon>
    </lineage>
</organism>
<reference evidence="2" key="1">
    <citation type="submission" date="2015-07" db="EMBL/GenBank/DDBJ databases">
        <title>Fjat-14205 dsm 2895.</title>
        <authorList>
            <person name="Liu B."/>
            <person name="Wang J."/>
            <person name="Zhu Y."/>
            <person name="Liu G."/>
            <person name="Chen Q."/>
            <person name="Chen Z."/>
            <person name="Lan J."/>
            <person name="Che J."/>
            <person name="Ge C."/>
            <person name="Shi H."/>
            <person name="Pan Z."/>
            <person name="Liu X."/>
        </authorList>
    </citation>
    <scope>NUCLEOTIDE SEQUENCE [LARGE SCALE GENOMIC DNA]</scope>
    <source>
        <strain evidence="2">DSM 25560</strain>
    </source>
</reference>
<accession>A0ABR5JWC6</accession>
<evidence type="ECO:0000313" key="2">
    <source>
        <dbReference type="Proteomes" id="UP000050668"/>
    </source>
</evidence>
<sequence>MAKLQQRLEKEIQQNHQVKIVERNQWCIPVRTVEVTYEPIRRSTMDVLMKMLLISMQEADFRDAKELSELLLVDPLFIHDLVSIMLRVRLIEKVDDYYRLTTKGTVQLERGIFEEELDLKTASLLYSPCHEAFLSGDLESIEEFDELPPLYRYIDEEAEQKDSFEEHMLIEALTKEDDVEEDTSSVSQTIISKIASSAATQINDIPCFEFIVYDKAQDIYFARVWNTLLAHWDEVLEQQLTEKERLKWRENNN</sequence>
<protein>
    <recommendedName>
        <fullName evidence="3">Transcriptional regulator</fullName>
    </recommendedName>
</protein>
<name>A0ABR5JWC6_9BACI</name>
<dbReference type="EMBL" id="LGRV01000007">
    <property type="protein sequence ID" value="KOS66465.1"/>
    <property type="molecule type" value="Genomic_DNA"/>
</dbReference>
<keyword evidence="2" id="KW-1185">Reference proteome</keyword>
<evidence type="ECO:0000313" key="1">
    <source>
        <dbReference type="EMBL" id="KOS66465.1"/>
    </source>
</evidence>